<dbReference type="InterPro" id="IPR023298">
    <property type="entry name" value="ATPase_P-typ_TM_dom_sf"/>
</dbReference>
<dbReference type="PROSITE" id="PS50846">
    <property type="entry name" value="HMA_2"/>
    <property type="match status" value="3"/>
</dbReference>
<evidence type="ECO:0000256" key="10">
    <source>
        <dbReference type="ARBA" id="ARBA00022840"/>
    </source>
</evidence>
<feature type="domain" description="HMA" evidence="19">
    <location>
        <begin position="127"/>
        <end position="192"/>
    </location>
</feature>
<evidence type="ECO:0000259" key="19">
    <source>
        <dbReference type="PROSITE" id="PS50846"/>
    </source>
</evidence>
<feature type="transmembrane region" description="Helical" evidence="18">
    <location>
        <begin position="717"/>
        <end position="740"/>
    </location>
</feature>
<evidence type="ECO:0000256" key="9">
    <source>
        <dbReference type="ARBA" id="ARBA00022796"/>
    </source>
</evidence>
<sequence length="1186" mass="128498">MWAKSGSDLSRSYLHSHDSSLFCITNYIFSQTHPFLFSTADRMSEAILSVQGMTCSACTASVSEALERIPQVVLASVSLLTNEAKVTYNEPFDPKLLVEAIENCGFDAALISHITNAPNNDISGDLSQTTLLISGMTCGACSSSITEAIEKQEGVKKCSVSLLTNEAKISHASLVSPESLLSVVEDCGFDATIESTSLASGNAQNTIFQVTGMTCGACSASITERLESMDGVISADVSQITNEAVVTHTDEVDAEEIRQAIEDCGFDAALLPARPQHSNTSASKIEDFTLQIYGLTDATELSTFQYNVEAVLNSLAGVLSFHFKFQSQQAEDETSNLNGSNIESLIDILQVRICPDVTGVRVLVDALNAIDDQFNFTIFNSIDQSLASQLKILSKANDIQFWRKNFFLALIFGIPTIVLNALQGLQFWKEFMIMDGLFLVSILQLALASFVLFVLGAPFFKRFKFFLLNKGHGANMDVLVCISSSITYCFSITSISLSVWSGESSKPPKVLFDTIVMLVCFVSFGKWIENKAKGATSFALSRLLSLTPTTCLIVVFDGEFDINEPEALSKFPVRELSIDLIQNEDIVVVTPGGKMPVDGIIIYGNTEIDESVVTGESLPVHKERGSRVIGGSINGPSVIYVKVTGAGKNSQLHQIINIVKDSQVNKAPVQRFADYIAARFVFFILGLSVLTLVFWIVCAKFYANVLPTIFHKDLNGKYFVCFKLAISVIVVACPCALGLAAPTAVMVGTGVGASHGALIKGGDILEKASDINVILFDKTGTLTSGEMEVVNFKQIENKLNLSGEEFWSLIGSLEANSEHPTAKALVKKARGLLKKTFEEDTFDGAVSDLIVTPGMGLSANVNINGVLRSIAVGNTKLIVKNYPDARHLLAKVLENELADSISSICHVVIDDQYCGYAELSDSIKPCARDVVQYLQSVGHYQVGMVTGDSLKVAQKVGDQVGIPRGSIFADVLPIEKDKIVDDIRQRFGGSKNVSIAFVGDGINDAPALVRADLGMAISSGTDIAVDSADIVLLGSEGSTNDLYGIVTALDVSKATFSKIKWNFFCASIYNVFMLPFAMGCFLPFNLMLSPVAAAGAMACSSISVVLNSLLLKYWTPPKIKDHELTSVDESDINSFSLKDSTVDDFNYVKRQNVIRKLNWFSRRRAGGLLSKFIPKENHEYELILSN</sequence>
<feature type="domain" description="HMA" evidence="19">
    <location>
        <begin position="204"/>
        <end position="269"/>
    </location>
</feature>
<dbReference type="Gene3D" id="2.70.150.10">
    <property type="entry name" value="Calcium-transporting ATPase, cytoplasmic transduction domain A"/>
    <property type="match status" value="1"/>
</dbReference>
<dbReference type="Gene3D" id="3.40.1110.10">
    <property type="entry name" value="Calcium-transporting ATPase, cytoplasmic domain N"/>
    <property type="match status" value="1"/>
</dbReference>
<organism evidence="20 21">
    <name type="scientific">Australozyma saopauloensis</name>
    <dbReference type="NCBI Taxonomy" id="291208"/>
    <lineage>
        <taxon>Eukaryota</taxon>
        <taxon>Fungi</taxon>
        <taxon>Dikarya</taxon>
        <taxon>Ascomycota</taxon>
        <taxon>Saccharomycotina</taxon>
        <taxon>Pichiomycetes</taxon>
        <taxon>Metschnikowiaceae</taxon>
        <taxon>Australozyma</taxon>
    </lineage>
</organism>
<keyword evidence="8 18" id="KW-0547">Nucleotide-binding</keyword>
<keyword evidence="7" id="KW-0677">Repeat</keyword>
<dbReference type="InterPro" id="IPR023299">
    <property type="entry name" value="ATPase_P-typ_cyto_dom_N"/>
</dbReference>
<comment type="subcellular location">
    <subcellularLocation>
        <location evidence="1">Endomembrane system</location>
        <topology evidence="1">Multi-pass membrane protein</topology>
    </subcellularLocation>
    <subcellularLocation>
        <location evidence="18">Membrane</location>
    </subcellularLocation>
</comment>
<dbReference type="FunFam" id="3.30.70.100:FF:000001">
    <property type="entry name" value="ATPase copper transporting beta"/>
    <property type="match status" value="3"/>
</dbReference>
<dbReference type="Pfam" id="PF00403">
    <property type="entry name" value="HMA"/>
    <property type="match status" value="3"/>
</dbReference>
<dbReference type="InterPro" id="IPR023214">
    <property type="entry name" value="HAD_sf"/>
</dbReference>
<dbReference type="InterPro" id="IPR018303">
    <property type="entry name" value="ATPase_P-typ_P_site"/>
</dbReference>
<dbReference type="FunFam" id="2.70.150.10:FF:000002">
    <property type="entry name" value="Copper-transporting ATPase 1, putative"/>
    <property type="match status" value="1"/>
</dbReference>
<evidence type="ECO:0000256" key="5">
    <source>
        <dbReference type="ARBA" id="ARBA00022692"/>
    </source>
</evidence>
<dbReference type="SFLD" id="SFLDG00002">
    <property type="entry name" value="C1.7:_P-type_atpase_like"/>
    <property type="match status" value="1"/>
</dbReference>
<dbReference type="NCBIfam" id="TIGR01525">
    <property type="entry name" value="ATPase-IB_hvy"/>
    <property type="match status" value="1"/>
</dbReference>
<dbReference type="Gene3D" id="3.40.50.1000">
    <property type="entry name" value="HAD superfamily/HAD-like"/>
    <property type="match status" value="1"/>
</dbReference>
<evidence type="ECO:0000256" key="16">
    <source>
        <dbReference type="ARBA" id="ARBA00023136"/>
    </source>
</evidence>
<dbReference type="InterPro" id="IPR001757">
    <property type="entry name" value="P_typ_ATPase"/>
</dbReference>
<dbReference type="InterPro" id="IPR006121">
    <property type="entry name" value="HMA_dom"/>
</dbReference>
<dbReference type="InterPro" id="IPR017969">
    <property type="entry name" value="Heavy-metal-associated_CS"/>
</dbReference>
<dbReference type="GO" id="GO:0016020">
    <property type="term" value="C:membrane"/>
    <property type="evidence" value="ECO:0007669"/>
    <property type="project" value="UniProtKB-SubCell"/>
</dbReference>
<feature type="transmembrane region" description="Helical" evidence="18">
    <location>
        <begin position="405"/>
        <end position="425"/>
    </location>
</feature>
<evidence type="ECO:0000313" key="21">
    <source>
        <dbReference type="Proteomes" id="UP001338582"/>
    </source>
</evidence>
<evidence type="ECO:0000256" key="8">
    <source>
        <dbReference type="ARBA" id="ARBA00022741"/>
    </source>
</evidence>
<keyword evidence="4" id="KW-0813">Transport</keyword>
<dbReference type="InterPro" id="IPR027256">
    <property type="entry name" value="P-typ_ATPase_IB"/>
</dbReference>
<keyword evidence="11" id="KW-0460">Magnesium</keyword>
<dbReference type="SFLD" id="SFLDS00003">
    <property type="entry name" value="Haloacid_Dehalogenase"/>
    <property type="match status" value="1"/>
</dbReference>
<dbReference type="SUPFAM" id="SSF81665">
    <property type="entry name" value="Calcium ATPase, transmembrane domain M"/>
    <property type="match status" value="1"/>
</dbReference>
<dbReference type="PANTHER" id="PTHR43520:SF8">
    <property type="entry name" value="P-TYPE CU(+) TRANSPORTER"/>
    <property type="match status" value="1"/>
</dbReference>
<keyword evidence="21" id="KW-1185">Reference proteome</keyword>
<feature type="transmembrane region" description="Helical" evidence="18">
    <location>
        <begin position="1061"/>
        <end position="1084"/>
    </location>
</feature>
<dbReference type="NCBIfam" id="TIGR01494">
    <property type="entry name" value="ATPase_P-type"/>
    <property type="match status" value="2"/>
</dbReference>
<feature type="domain" description="HMA" evidence="19">
    <location>
        <begin position="44"/>
        <end position="109"/>
    </location>
</feature>
<dbReference type="GO" id="GO:0005524">
    <property type="term" value="F:ATP binding"/>
    <property type="evidence" value="ECO:0007669"/>
    <property type="project" value="UniProtKB-UniRule"/>
</dbReference>
<evidence type="ECO:0000256" key="4">
    <source>
        <dbReference type="ARBA" id="ARBA00022448"/>
    </source>
</evidence>
<dbReference type="PROSITE" id="PS01047">
    <property type="entry name" value="HMA_1"/>
    <property type="match status" value="2"/>
</dbReference>
<evidence type="ECO:0000256" key="6">
    <source>
        <dbReference type="ARBA" id="ARBA00022723"/>
    </source>
</evidence>
<feature type="transmembrane region" description="Helical" evidence="18">
    <location>
        <begin position="676"/>
        <end position="697"/>
    </location>
</feature>
<dbReference type="GO" id="GO:0043682">
    <property type="term" value="F:P-type divalent copper transporter activity"/>
    <property type="evidence" value="ECO:0007669"/>
    <property type="project" value="TreeGrafter"/>
</dbReference>
<evidence type="ECO:0000256" key="11">
    <source>
        <dbReference type="ARBA" id="ARBA00022842"/>
    </source>
</evidence>
<evidence type="ECO:0000256" key="12">
    <source>
        <dbReference type="ARBA" id="ARBA00022967"/>
    </source>
</evidence>
<proteinExistence type="inferred from homology"/>
<dbReference type="AlphaFoldDB" id="A0AAX4HA90"/>
<dbReference type="GO" id="GO:0140581">
    <property type="term" value="F:P-type monovalent copper transporter activity"/>
    <property type="evidence" value="ECO:0007669"/>
    <property type="project" value="UniProtKB-EC"/>
</dbReference>
<dbReference type="InterPro" id="IPR044492">
    <property type="entry name" value="P_typ_ATPase_HD_dom"/>
</dbReference>
<evidence type="ECO:0000256" key="15">
    <source>
        <dbReference type="ARBA" id="ARBA00023065"/>
    </source>
</evidence>
<feature type="transmembrane region" description="Helical" evidence="18">
    <location>
        <begin position="437"/>
        <end position="457"/>
    </location>
</feature>
<dbReference type="CDD" id="cd00371">
    <property type="entry name" value="HMA"/>
    <property type="match status" value="3"/>
</dbReference>
<evidence type="ECO:0000256" key="3">
    <source>
        <dbReference type="ARBA" id="ARBA00012517"/>
    </source>
</evidence>
<keyword evidence="5 18" id="KW-0812">Transmembrane</keyword>
<dbReference type="PROSITE" id="PS00154">
    <property type="entry name" value="ATPASE_E1_E2"/>
    <property type="match status" value="1"/>
</dbReference>
<gene>
    <name evidence="20" type="ORF">PUMCH_002617</name>
</gene>
<keyword evidence="16 18" id="KW-0472">Membrane</keyword>
<dbReference type="EMBL" id="CP138896">
    <property type="protein sequence ID" value="WPK25306.1"/>
    <property type="molecule type" value="Genomic_DNA"/>
</dbReference>
<accession>A0AAX4HA90</accession>
<evidence type="ECO:0000256" key="7">
    <source>
        <dbReference type="ARBA" id="ARBA00022737"/>
    </source>
</evidence>
<dbReference type="RefSeq" id="XP_062877688.1">
    <property type="nucleotide sequence ID" value="XM_063021618.1"/>
</dbReference>
<keyword evidence="9" id="KW-0187">Copper transport</keyword>
<dbReference type="GO" id="GO:0030003">
    <property type="term" value="P:intracellular monoatomic cation homeostasis"/>
    <property type="evidence" value="ECO:0007669"/>
    <property type="project" value="UniProtKB-ARBA"/>
</dbReference>
<keyword evidence="15" id="KW-0406">Ion transport</keyword>
<dbReference type="GO" id="GO:0055070">
    <property type="term" value="P:copper ion homeostasis"/>
    <property type="evidence" value="ECO:0007669"/>
    <property type="project" value="TreeGrafter"/>
</dbReference>
<dbReference type="GO" id="GO:0016887">
    <property type="term" value="F:ATP hydrolysis activity"/>
    <property type="evidence" value="ECO:0007669"/>
    <property type="project" value="InterPro"/>
</dbReference>
<dbReference type="InterPro" id="IPR006122">
    <property type="entry name" value="HMA_Cu_ion-bd"/>
</dbReference>
<dbReference type="PANTHER" id="PTHR43520">
    <property type="entry name" value="ATP7, ISOFORM B"/>
    <property type="match status" value="1"/>
</dbReference>
<dbReference type="SFLD" id="SFLDF00027">
    <property type="entry name" value="p-type_atpase"/>
    <property type="match status" value="1"/>
</dbReference>
<dbReference type="CDD" id="cd02094">
    <property type="entry name" value="P-type_ATPase_Cu-like"/>
    <property type="match status" value="1"/>
</dbReference>
<dbReference type="PRINTS" id="PR00119">
    <property type="entry name" value="CATATPASE"/>
</dbReference>
<keyword evidence="14" id="KW-0186">Copper</keyword>
<dbReference type="Proteomes" id="UP001338582">
    <property type="component" value="Chromosome 3"/>
</dbReference>
<keyword evidence="6 18" id="KW-0479">Metal-binding</keyword>
<dbReference type="GO" id="GO:0012505">
    <property type="term" value="C:endomembrane system"/>
    <property type="evidence" value="ECO:0007669"/>
    <property type="project" value="UniProtKB-SubCell"/>
</dbReference>
<dbReference type="NCBIfam" id="TIGR00003">
    <property type="entry name" value="copper ion binding protein"/>
    <property type="match status" value="1"/>
</dbReference>
<evidence type="ECO:0000256" key="18">
    <source>
        <dbReference type="RuleBase" id="RU362081"/>
    </source>
</evidence>
<reference evidence="20 21" key="1">
    <citation type="submission" date="2023-10" db="EMBL/GenBank/DDBJ databases">
        <title>Draft Genome Sequence of Candida saopaulonensis from a very Premature Infant with Sepsis.</title>
        <authorList>
            <person name="Ning Y."/>
            <person name="Dai R."/>
            <person name="Xiao M."/>
            <person name="Xu Y."/>
            <person name="Yan Q."/>
            <person name="Zhang L."/>
        </authorList>
    </citation>
    <scope>NUCLEOTIDE SEQUENCE [LARGE SCALE GENOMIC DNA]</scope>
    <source>
        <strain evidence="20 21">19XY460</strain>
    </source>
</reference>
<feature type="transmembrane region" description="Helical" evidence="18">
    <location>
        <begin position="1090"/>
        <end position="1111"/>
    </location>
</feature>
<evidence type="ECO:0000313" key="20">
    <source>
        <dbReference type="EMBL" id="WPK25306.1"/>
    </source>
</evidence>
<dbReference type="Gene3D" id="3.30.70.100">
    <property type="match status" value="3"/>
</dbReference>
<dbReference type="InterPro" id="IPR036412">
    <property type="entry name" value="HAD-like_sf"/>
</dbReference>
<keyword evidence="12" id="KW-1278">Translocase</keyword>
<evidence type="ECO:0000256" key="13">
    <source>
        <dbReference type="ARBA" id="ARBA00022989"/>
    </source>
</evidence>
<evidence type="ECO:0000256" key="14">
    <source>
        <dbReference type="ARBA" id="ARBA00023008"/>
    </source>
</evidence>
<evidence type="ECO:0000256" key="2">
    <source>
        <dbReference type="ARBA" id="ARBA00006024"/>
    </source>
</evidence>
<dbReference type="InterPro" id="IPR008250">
    <property type="entry name" value="ATPase_P-typ_transduc_dom_A_sf"/>
</dbReference>
<keyword evidence="10 18" id="KW-0067">ATP-binding</keyword>
<dbReference type="SUPFAM" id="SSF81653">
    <property type="entry name" value="Calcium ATPase, transduction domain A"/>
    <property type="match status" value="1"/>
</dbReference>
<dbReference type="GO" id="GO:0005507">
    <property type="term" value="F:copper ion binding"/>
    <property type="evidence" value="ECO:0007669"/>
    <property type="project" value="InterPro"/>
</dbReference>
<dbReference type="Pfam" id="PF00702">
    <property type="entry name" value="Hydrolase"/>
    <property type="match status" value="1"/>
</dbReference>
<dbReference type="SUPFAM" id="SSF55008">
    <property type="entry name" value="HMA, heavy metal-associated domain"/>
    <property type="match status" value="3"/>
</dbReference>
<dbReference type="Pfam" id="PF00122">
    <property type="entry name" value="E1-E2_ATPase"/>
    <property type="match status" value="1"/>
</dbReference>
<feature type="transmembrane region" description="Helical" evidence="18">
    <location>
        <begin position="478"/>
        <end position="498"/>
    </location>
</feature>
<evidence type="ECO:0000256" key="1">
    <source>
        <dbReference type="ARBA" id="ARBA00004127"/>
    </source>
</evidence>
<dbReference type="KEGG" id="asau:88173681"/>
<dbReference type="GeneID" id="88173681"/>
<dbReference type="SUPFAM" id="SSF56784">
    <property type="entry name" value="HAD-like"/>
    <property type="match status" value="1"/>
</dbReference>
<keyword evidence="13 18" id="KW-1133">Transmembrane helix</keyword>
<evidence type="ECO:0000256" key="17">
    <source>
        <dbReference type="ARBA" id="ARBA00080126"/>
    </source>
</evidence>
<dbReference type="InterPro" id="IPR059000">
    <property type="entry name" value="ATPase_P-type_domA"/>
</dbReference>
<protein>
    <recommendedName>
        <fullName evidence="3">P-type Cu(+) transporter</fullName>
        <ecNumber evidence="3">7.2.2.8</ecNumber>
    </recommendedName>
    <alternativeName>
        <fullName evidence="17">Cu(2+)-ATPase</fullName>
    </alternativeName>
</protein>
<name>A0AAX4HA90_9ASCO</name>
<dbReference type="EC" id="7.2.2.8" evidence="3"/>
<dbReference type="InterPro" id="IPR036163">
    <property type="entry name" value="HMA_dom_sf"/>
</dbReference>
<comment type="similarity">
    <text evidence="2 18">Belongs to the cation transport ATPase (P-type) (TC 3.A.3) family. Type IB subfamily.</text>
</comment>
<feature type="transmembrane region" description="Helical" evidence="18">
    <location>
        <begin position="510"/>
        <end position="528"/>
    </location>
</feature>